<dbReference type="Proteomes" id="UP001172155">
    <property type="component" value="Unassembled WGS sequence"/>
</dbReference>
<keyword evidence="2" id="KW-1185">Reference proteome</keyword>
<organism evidence="1 2">
    <name type="scientific">Schizothecium vesticola</name>
    <dbReference type="NCBI Taxonomy" id="314040"/>
    <lineage>
        <taxon>Eukaryota</taxon>
        <taxon>Fungi</taxon>
        <taxon>Dikarya</taxon>
        <taxon>Ascomycota</taxon>
        <taxon>Pezizomycotina</taxon>
        <taxon>Sordariomycetes</taxon>
        <taxon>Sordariomycetidae</taxon>
        <taxon>Sordariales</taxon>
        <taxon>Schizotheciaceae</taxon>
        <taxon>Schizothecium</taxon>
    </lineage>
</organism>
<dbReference type="Gene3D" id="3.40.50.300">
    <property type="entry name" value="P-loop containing nucleotide triphosphate hydrolases"/>
    <property type="match status" value="1"/>
</dbReference>
<sequence>MSLQRIAIVGNSGAGKTTLARSLGSRLGLVHIEMDGLFWQANWTPLSWEAMRAGVDQALSGTTKWVTDGNYLRAGTQEVVWSRADTLIWLDLPLHVVLWRLLRRTALRVFTRQELWNGNTEHLSAHLRFWNWDENLFVQCVRAHFRHHHVFPALLAHPDNVHLVVLRFRSITEVDNWLAGLPQRNDDAMAPV</sequence>
<accession>A0AA40K6B7</accession>
<dbReference type="SUPFAM" id="SSF52540">
    <property type="entry name" value="P-loop containing nucleoside triphosphate hydrolases"/>
    <property type="match status" value="1"/>
</dbReference>
<evidence type="ECO:0000313" key="1">
    <source>
        <dbReference type="EMBL" id="KAK0747002.1"/>
    </source>
</evidence>
<dbReference type="EMBL" id="JAUKUD010000004">
    <property type="protein sequence ID" value="KAK0747002.1"/>
    <property type="molecule type" value="Genomic_DNA"/>
</dbReference>
<name>A0AA40K6B7_9PEZI</name>
<proteinExistence type="predicted"/>
<dbReference type="PANTHER" id="PTHR37816:SF1">
    <property type="entry name" value="TOXIN"/>
    <property type="match status" value="1"/>
</dbReference>
<dbReference type="PANTHER" id="PTHR37816">
    <property type="entry name" value="YALI0E33011P"/>
    <property type="match status" value="1"/>
</dbReference>
<dbReference type="InterPro" id="IPR052922">
    <property type="entry name" value="Cytidylate_Kinase-2"/>
</dbReference>
<protein>
    <submittedName>
        <fullName evidence="1">AAA domain-containing protein</fullName>
    </submittedName>
</protein>
<evidence type="ECO:0000313" key="2">
    <source>
        <dbReference type="Proteomes" id="UP001172155"/>
    </source>
</evidence>
<comment type="caution">
    <text evidence="1">The sequence shown here is derived from an EMBL/GenBank/DDBJ whole genome shotgun (WGS) entry which is preliminary data.</text>
</comment>
<dbReference type="InterPro" id="IPR027417">
    <property type="entry name" value="P-loop_NTPase"/>
</dbReference>
<gene>
    <name evidence="1" type="ORF">B0T18DRAFT_163924</name>
</gene>
<reference evidence="1" key="1">
    <citation type="submission" date="2023-06" db="EMBL/GenBank/DDBJ databases">
        <title>Genome-scale phylogeny and comparative genomics of the fungal order Sordariales.</title>
        <authorList>
            <consortium name="Lawrence Berkeley National Laboratory"/>
            <person name="Hensen N."/>
            <person name="Bonometti L."/>
            <person name="Westerberg I."/>
            <person name="Brannstrom I.O."/>
            <person name="Guillou S."/>
            <person name="Cros-Aarteil S."/>
            <person name="Calhoun S."/>
            <person name="Haridas S."/>
            <person name="Kuo A."/>
            <person name="Mondo S."/>
            <person name="Pangilinan J."/>
            <person name="Riley R."/>
            <person name="LaButti K."/>
            <person name="Andreopoulos B."/>
            <person name="Lipzen A."/>
            <person name="Chen C."/>
            <person name="Yanf M."/>
            <person name="Daum C."/>
            <person name="Ng V."/>
            <person name="Clum A."/>
            <person name="Steindorff A."/>
            <person name="Ohm R."/>
            <person name="Martin F."/>
            <person name="Silar P."/>
            <person name="Natvig D."/>
            <person name="Lalanne C."/>
            <person name="Gautier V."/>
            <person name="Ament-velasquez S.L."/>
            <person name="Kruys A."/>
            <person name="Hutchinson M.I."/>
            <person name="Powell A.J."/>
            <person name="Barry K."/>
            <person name="Miller A.N."/>
            <person name="Grigoriev I.V."/>
            <person name="Debuchy R."/>
            <person name="Gladieux P."/>
            <person name="Thoren M.H."/>
            <person name="Johannesson H."/>
        </authorList>
    </citation>
    <scope>NUCLEOTIDE SEQUENCE</scope>
    <source>
        <strain evidence="1">SMH3187-1</strain>
    </source>
</reference>
<dbReference type="AlphaFoldDB" id="A0AA40K6B7"/>